<dbReference type="InterPro" id="IPR016024">
    <property type="entry name" value="ARM-type_fold"/>
</dbReference>
<dbReference type="Pfam" id="PF13251">
    <property type="entry name" value="DUF4042"/>
    <property type="match status" value="1"/>
</dbReference>
<dbReference type="OrthoDB" id="66533at2759"/>
<dbReference type="InterPro" id="IPR025283">
    <property type="entry name" value="DUF4042"/>
</dbReference>
<evidence type="ECO:0000313" key="4">
    <source>
        <dbReference type="RefSeq" id="XP_025410151.1"/>
    </source>
</evidence>
<reference evidence="4" key="1">
    <citation type="submission" date="2025-08" db="UniProtKB">
        <authorList>
            <consortium name="RefSeq"/>
        </authorList>
    </citation>
    <scope>IDENTIFICATION</scope>
    <source>
        <tissue evidence="4">Whole body</tissue>
    </source>
</reference>
<dbReference type="PANTHER" id="PTHR13366">
    <property type="entry name" value="MALARIA ANTIGEN-RELATED"/>
    <property type="match status" value="1"/>
</dbReference>
<dbReference type="PANTHER" id="PTHR13366:SF0">
    <property type="entry name" value="HEAT REPEAT-CONTAINING PROTEIN 6"/>
    <property type="match status" value="1"/>
</dbReference>
<evidence type="ECO:0000256" key="1">
    <source>
        <dbReference type="ARBA" id="ARBA00015263"/>
    </source>
</evidence>
<name>A0A8B8FI14_9HEMI</name>
<dbReference type="Gene3D" id="1.25.10.10">
    <property type="entry name" value="Leucine-rich Repeat Variant"/>
    <property type="match status" value="1"/>
</dbReference>
<dbReference type="AlphaFoldDB" id="A0A8B8FI14"/>
<proteinExistence type="predicted"/>
<dbReference type="GeneID" id="112683360"/>
<dbReference type="SUPFAM" id="SSF48371">
    <property type="entry name" value="ARM repeat"/>
    <property type="match status" value="1"/>
</dbReference>
<accession>A0A8B8FI14</accession>
<dbReference type="InterPro" id="IPR052107">
    <property type="entry name" value="HEAT6"/>
</dbReference>
<evidence type="ECO:0000313" key="3">
    <source>
        <dbReference type="Proteomes" id="UP000694846"/>
    </source>
</evidence>
<gene>
    <name evidence="4" type="primary">LOC112683360</name>
</gene>
<organism evidence="3 4">
    <name type="scientific">Sipha flava</name>
    <name type="common">yellow sugarcane aphid</name>
    <dbReference type="NCBI Taxonomy" id="143950"/>
    <lineage>
        <taxon>Eukaryota</taxon>
        <taxon>Metazoa</taxon>
        <taxon>Ecdysozoa</taxon>
        <taxon>Arthropoda</taxon>
        <taxon>Hexapoda</taxon>
        <taxon>Insecta</taxon>
        <taxon>Pterygota</taxon>
        <taxon>Neoptera</taxon>
        <taxon>Paraneoptera</taxon>
        <taxon>Hemiptera</taxon>
        <taxon>Sternorrhyncha</taxon>
        <taxon>Aphidomorpha</taxon>
        <taxon>Aphidoidea</taxon>
        <taxon>Aphididae</taxon>
        <taxon>Sipha</taxon>
    </lineage>
</organism>
<dbReference type="Proteomes" id="UP000694846">
    <property type="component" value="Unplaced"/>
</dbReference>
<dbReference type="InterPro" id="IPR011989">
    <property type="entry name" value="ARM-like"/>
</dbReference>
<protein>
    <recommendedName>
        <fullName evidence="1">HEAT repeat-containing protein 6</fullName>
    </recommendedName>
</protein>
<evidence type="ECO:0000259" key="2">
    <source>
        <dbReference type="Pfam" id="PF13251"/>
    </source>
</evidence>
<keyword evidence="3" id="KW-1185">Reference proteome</keyword>
<sequence length="1005" mass="116322">MNKEYIIKESVTTLAIAIADHQQIPNEIYVSTCLDKVNQVFKPQWIRNQDDIICLFQVCQEISPTDTNLVTKCCSLLIKILPKLTSGEENLLINTTSWILSSIVQLENHKNQSNQLNEILNLYVCIIQAYKKLNINNNKIVSQVIVLLLPLLEQIKNYSKDTQTNICILTSMKVIEATIIILKDYEYVNTIGINLIHFMEQLINKISNIQLYEQEVLKYALQILLQLIDQSKQWTNENFNKLLPIVLVYLRFGLIFNQSKFINDLQPSPIVQWENPSRLDIVPTMNMTNKQRQKKKRIIESKNKVPKFVSISVDDEVLMNVKDSDFSEDEQCISNVTGHITLYIRLLAAQTMKKMFTIIEKKMLLGYLYSIFDGPMNIQNCLISEVGNSVREPSSKIRATIITAITSIFNGSKIYFAQAQYREKKGAFTTWSEILADYIIAIHNTLLKDFSMESHSVRLVLLHCFSTVITNTPYTRLNKNLLKSVLDTILVYTKCEPCENYIRIGVFRCLTSIFNSELPDLEKELLIEKKTEIVNLCLYLFKETKLFLESDQDNTQIIVRRQCWQILNSYCNHYHGLIENRMLINIAIEDMKYPKQILLRKNILSCLKQMSAVSEENEYKSARLEKWKLIFRKLIPQMFAEKDAQTLPILIESLSTIGSDLFNELEDELIDSYSDELLSFITYEDLNIQAAAIATLGTLIKYEKLSKNPVYIEHTIDSLLYVSSVNKNNLVQEKLSWTLNCLAEILLENWELYEIKDGNLLCLAKAALSTLDRKPCRACGTRALGIFLSLIDHTDVTIQQFGPLFQESIEILINIANGNDSMKNRWNSCRSLGTLYQTNSIKKLSETLKNNVFNTLSTLITNCCNFKVRHVACSSLMFNQRELYGTNYMKMWHRLFDAFENAQNLPRICEHKHQQKLINQLCSSFCNLCRFLEPTDISNLMYLFESRLYLIQNEMEKFCNLIDVPNNLDMLTAAHKNLYNLLKTKQLSSKQIEIVNDLLNVFYNH</sequence>
<feature type="domain" description="DUF4042" evidence="2">
    <location>
        <begin position="344"/>
        <end position="515"/>
    </location>
</feature>
<dbReference type="RefSeq" id="XP_025410151.1">
    <property type="nucleotide sequence ID" value="XM_025554366.1"/>
</dbReference>